<evidence type="ECO:0000313" key="2">
    <source>
        <dbReference type="EMBL" id="DAF87718.1"/>
    </source>
</evidence>
<keyword evidence="1" id="KW-0812">Transmembrane</keyword>
<sequence length="31" mass="3823">MPHLSFWISKPLHIYAIYCVQTYFLYIILTF</sequence>
<evidence type="ECO:0000256" key="1">
    <source>
        <dbReference type="SAM" id="Phobius"/>
    </source>
</evidence>
<name>A0A8S5TZU2_9CAUD</name>
<protein>
    <submittedName>
        <fullName evidence="2">Uncharacterized protein</fullName>
    </submittedName>
</protein>
<reference evidence="2" key="1">
    <citation type="journal article" date="2021" name="Proc. Natl. Acad. Sci. U.S.A.">
        <title>A Catalog of Tens of Thousands of Viruses from Human Metagenomes Reveals Hidden Associations with Chronic Diseases.</title>
        <authorList>
            <person name="Tisza M.J."/>
            <person name="Buck C.B."/>
        </authorList>
    </citation>
    <scope>NUCLEOTIDE SEQUENCE</scope>
    <source>
        <strain evidence="2">CtMne5</strain>
    </source>
</reference>
<organism evidence="2">
    <name type="scientific">Myoviridae sp. ctMne5</name>
    <dbReference type="NCBI Taxonomy" id="2825089"/>
    <lineage>
        <taxon>Viruses</taxon>
        <taxon>Duplodnaviria</taxon>
        <taxon>Heunggongvirae</taxon>
        <taxon>Uroviricota</taxon>
        <taxon>Caudoviricetes</taxon>
    </lineage>
</organism>
<proteinExistence type="predicted"/>
<keyword evidence="1" id="KW-0472">Membrane</keyword>
<dbReference type="EMBL" id="BK015967">
    <property type="protein sequence ID" value="DAF87718.1"/>
    <property type="molecule type" value="Genomic_DNA"/>
</dbReference>
<accession>A0A8S5TZU2</accession>
<keyword evidence="1" id="KW-1133">Transmembrane helix</keyword>
<feature type="transmembrane region" description="Helical" evidence="1">
    <location>
        <begin position="12"/>
        <end position="29"/>
    </location>
</feature>